<dbReference type="Gene3D" id="2.40.440.10">
    <property type="entry name" value="L,D-transpeptidase catalytic domain-like"/>
    <property type="match status" value="1"/>
</dbReference>
<dbReference type="InterPro" id="IPR005490">
    <property type="entry name" value="LD_TPept_cat_dom"/>
</dbReference>
<dbReference type="InterPro" id="IPR038063">
    <property type="entry name" value="Transpep_catalytic_dom"/>
</dbReference>
<dbReference type="Proteomes" id="UP000074310">
    <property type="component" value="Unassembled WGS sequence"/>
</dbReference>
<dbReference type="GO" id="GO:0008360">
    <property type="term" value="P:regulation of cell shape"/>
    <property type="evidence" value="ECO:0007669"/>
    <property type="project" value="UniProtKB-UniRule"/>
</dbReference>
<dbReference type="GO" id="GO:0018104">
    <property type="term" value="P:peptidoglycan-protein cross-linking"/>
    <property type="evidence" value="ECO:0007669"/>
    <property type="project" value="TreeGrafter"/>
</dbReference>
<keyword evidence="6 7" id="KW-0961">Cell wall biogenesis/degradation</keyword>
<dbReference type="GO" id="GO:0005576">
    <property type="term" value="C:extracellular region"/>
    <property type="evidence" value="ECO:0007669"/>
    <property type="project" value="TreeGrafter"/>
</dbReference>
<dbReference type="CDD" id="cd16913">
    <property type="entry name" value="YkuD_like"/>
    <property type="match status" value="1"/>
</dbReference>
<gene>
    <name evidence="10" type="ORF">NS334_12305</name>
</gene>
<feature type="active site" description="Nucleophile" evidence="7">
    <location>
        <position position="140"/>
    </location>
</feature>
<evidence type="ECO:0000256" key="4">
    <source>
        <dbReference type="ARBA" id="ARBA00022960"/>
    </source>
</evidence>
<dbReference type="PATRIC" id="fig|869719.3.peg.2443"/>
<name>A0A147HZQ4_9SPHN</name>
<dbReference type="GO" id="GO:0016740">
    <property type="term" value="F:transferase activity"/>
    <property type="evidence" value="ECO:0007669"/>
    <property type="project" value="UniProtKB-KW"/>
</dbReference>
<dbReference type="PROSITE" id="PS52029">
    <property type="entry name" value="LD_TPASE"/>
    <property type="match status" value="1"/>
</dbReference>
<evidence type="ECO:0000259" key="9">
    <source>
        <dbReference type="PROSITE" id="PS52029"/>
    </source>
</evidence>
<feature type="domain" description="L,D-TPase catalytic" evidence="9">
    <location>
        <begin position="55"/>
        <end position="164"/>
    </location>
</feature>
<evidence type="ECO:0000256" key="1">
    <source>
        <dbReference type="ARBA" id="ARBA00004752"/>
    </source>
</evidence>
<dbReference type="PANTHER" id="PTHR30582:SF2">
    <property type="entry name" value="L,D-TRANSPEPTIDASE YCIB-RELATED"/>
    <property type="match status" value="1"/>
</dbReference>
<evidence type="ECO:0000256" key="2">
    <source>
        <dbReference type="ARBA" id="ARBA00005992"/>
    </source>
</evidence>
<feature type="signal peptide" evidence="8">
    <location>
        <begin position="1"/>
        <end position="23"/>
    </location>
</feature>
<dbReference type="PANTHER" id="PTHR30582">
    <property type="entry name" value="L,D-TRANSPEPTIDASE"/>
    <property type="match status" value="1"/>
</dbReference>
<comment type="pathway">
    <text evidence="1 7">Cell wall biogenesis; peptidoglycan biosynthesis.</text>
</comment>
<dbReference type="SUPFAM" id="SSF141523">
    <property type="entry name" value="L,D-transpeptidase catalytic domain-like"/>
    <property type="match status" value="1"/>
</dbReference>
<dbReference type="OrthoDB" id="463216at2"/>
<dbReference type="Pfam" id="PF03734">
    <property type="entry name" value="YkuD"/>
    <property type="match status" value="1"/>
</dbReference>
<feature type="chain" id="PRO_5007548049" description="L,D-TPase catalytic domain-containing protein" evidence="8">
    <location>
        <begin position="24"/>
        <end position="196"/>
    </location>
</feature>
<protein>
    <recommendedName>
        <fullName evidence="9">L,D-TPase catalytic domain-containing protein</fullName>
    </recommendedName>
</protein>
<keyword evidence="4 7" id="KW-0133">Cell shape</keyword>
<comment type="caution">
    <text evidence="10">The sequence shown here is derived from an EMBL/GenBank/DDBJ whole genome shotgun (WGS) entry which is preliminary data.</text>
</comment>
<evidence type="ECO:0000256" key="3">
    <source>
        <dbReference type="ARBA" id="ARBA00022679"/>
    </source>
</evidence>
<accession>A0A147HZQ4</accession>
<keyword evidence="8" id="KW-0732">Signal</keyword>
<dbReference type="RefSeq" id="WP_058756258.1">
    <property type="nucleotide sequence ID" value="NZ_LDTB01000052.1"/>
</dbReference>
<comment type="similarity">
    <text evidence="2">Belongs to the YkuD family.</text>
</comment>
<evidence type="ECO:0000256" key="5">
    <source>
        <dbReference type="ARBA" id="ARBA00022984"/>
    </source>
</evidence>
<organism evidence="10 11">
    <name type="scientific">Sphingomonas endophytica</name>
    <dbReference type="NCBI Taxonomy" id="869719"/>
    <lineage>
        <taxon>Bacteria</taxon>
        <taxon>Pseudomonadati</taxon>
        <taxon>Pseudomonadota</taxon>
        <taxon>Alphaproteobacteria</taxon>
        <taxon>Sphingomonadales</taxon>
        <taxon>Sphingomonadaceae</taxon>
        <taxon>Sphingomonas</taxon>
    </lineage>
</organism>
<sequence>MRRIAPLFLAPLLLAGVHAPAQAAAMDALAITEAAAQLPPNRFLWSDDPAASGAISVLISIPDQRAYVFRGRRLIAASSVSTGSDENPTPTGTFTILQKNAQHRSNLYDDAPMPYMQRLTWDGVALHAGANPGFPASHGCIRLPTAFAKKLFAATRLGATVEVTDEAYVAGAYTPIDDAAITARANALGREIASRQ</sequence>
<dbReference type="GO" id="GO:0071555">
    <property type="term" value="P:cell wall organization"/>
    <property type="evidence" value="ECO:0007669"/>
    <property type="project" value="UniProtKB-UniRule"/>
</dbReference>
<evidence type="ECO:0000256" key="6">
    <source>
        <dbReference type="ARBA" id="ARBA00023316"/>
    </source>
</evidence>
<evidence type="ECO:0000313" key="10">
    <source>
        <dbReference type="EMBL" id="KTT70511.1"/>
    </source>
</evidence>
<dbReference type="AlphaFoldDB" id="A0A147HZQ4"/>
<dbReference type="InterPro" id="IPR050979">
    <property type="entry name" value="LD-transpeptidase"/>
</dbReference>
<reference evidence="10 11" key="1">
    <citation type="journal article" date="2016" name="Front. Microbiol.">
        <title>Genomic Resource of Rice Seed Associated Bacteria.</title>
        <authorList>
            <person name="Midha S."/>
            <person name="Bansal K."/>
            <person name="Sharma S."/>
            <person name="Kumar N."/>
            <person name="Patil P.P."/>
            <person name="Chaudhry V."/>
            <person name="Patil P.B."/>
        </authorList>
    </citation>
    <scope>NUCLEOTIDE SEQUENCE [LARGE SCALE GENOMIC DNA]</scope>
    <source>
        <strain evidence="10 11">NS334</strain>
    </source>
</reference>
<evidence type="ECO:0000256" key="8">
    <source>
        <dbReference type="SAM" id="SignalP"/>
    </source>
</evidence>
<keyword evidence="5 7" id="KW-0573">Peptidoglycan synthesis</keyword>
<dbReference type="NCBIfam" id="NF004785">
    <property type="entry name" value="PRK06132.1-2"/>
    <property type="match status" value="1"/>
</dbReference>
<dbReference type="UniPathway" id="UPA00219"/>
<feature type="active site" description="Proton donor/acceptor" evidence="7">
    <location>
        <position position="127"/>
    </location>
</feature>
<proteinExistence type="inferred from homology"/>
<dbReference type="EMBL" id="LDTB01000052">
    <property type="protein sequence ID" value="KTT70511.1"/>
    <property type="molecule type" value="Genomic_DNA"/>
</dbReference>
<keyword evidence="3" id="KW-0808">Transferase</keyword>
<dbReference type="GO" id="GO:0071972">
    <property type="term" value="F:peptidoglycan L,D-transpeptidase activity"/>
    <property type="evidence" value="ECO:0007669"/>
    <property type="project" value="TreeGrafter"/>
</dbReference>
<keyword evidence="11" id="KW-1185">Reference proteome</keyword>
<evidence type="ECO:0000313" key="11">
    <source>
        <dbReference type="Proteomes" id="UP000074310"/>
    </source>
</evidence>
<evidence type="ECO:0000256" key="7">
    <source>
        <dbReference type="PROSITE-ProRule" id="PRU01373"/>
    </source>
</evidence>